<evidence type="ECO:0000256" key="6">
    <source>
        <dbReference type="ARBA" id="ARBA00023065"/>
    </source>
</evidence>
<accession>A0A7T0G1Q1</accession>
<keyword evidence="2 11" id="KW-1003">Cell membrane</keyword>
<feature type="transmembrane region" description="Helical" evidence="11">
    <location>
        <begin position="34"/>
        <end position="54"/>
    </location>
</feature>
<evidence type="ECO:0000256" key="10">
    <source>
        <dbReference type="ARBA" id="ARBA00035585"/>
    </source>
</evidence>
<dbReference type="PANTHER" id="PTHR28259">
    <property type="entry name" value="FLUORIDE EXPORT PROTEIN 1-RELATED"/>
    <property type="match status" value="1"/>
</dbReference>
<dbReference type="EMBL" id="CP048685">
    <property type="protein sequence ID" value="QPJ63630.1"/>
    <property type="molecule type" value="Genomic_DNA"/>
</dbReference>
<reference evidence="12 13" key="1">
    <citation type="submission" date="2020-02" db="EMBL/GenBank/DDBJ databases">
        <title>Genomic and physiological characterization of two novel Nitrospinaceae genera.</title>
        <authorList>
            <person name="Mueller A.J."/>
            <person name="Jung M.-Y."/>
            <person name="Strachan C.R."/>
            <person name="Herbold C.W."/>
            <person name="Kirkegaard R.H."/>
            <person name="Daims H."/>
        </authorList>
    </citation>
    <scope>NUCLEOTIDE SEQUENCE [LARGE SCALE GENOMIC DNA]</scope>
    <source>
        <strain evidence="12">EB</strain>
    </source>
</reference>
<proteinExistence type="inferred from homology"/>
<dbReference type="GO" id="GO:0005886">
    <property type="term" value="C:plasma membrane"/>
    <property type="evidence" value="ECO:0007669"/>
    <property type="project" value="UniProtKB-SubCell"/>
</dbReference>
<keyword evidence="8 11" id="KW-0407">Ion channel</keyword>
<dbReference type="Pfam" id="PF02537">
    <property type="entry name" value="CRCB"/>
    <property type="match status" value="1"/>
</dbReference>
<evidence type="ECO:0000256" key="2">
    <source>
        <dbReference type="ARBA" id="ARBA00022475"/>
    </source>
</evidence>
<dbReference type="NCBIfam" id="TIGR00494">
    <property type="entry name" value="crcB"/>
    <property type="match status" value="1"/>
</dbReference>
<evidence type="ECO:0000256" key="9">
    <source>
        <dbReference type="ARBA" id="ARBA00035120"/>
    </source>
</evidence>
<organism evidence="12 13">
    <name type="scientific">Candidatus Nitronauta litoralis</name>
    <dbReference type="NCBI Taxonomy" id="2705533"/>
    <lineage>
        <taxon>Bacteria</taxon>
        <taxon>Pseudomonadati</taxon>
        <taxon>Nitrospinota/Tectimicrobiota group</taxon>
        <taxon>Nitrospinota</taxon>
        <taxon>Nitrospinia</taxon>
        <taxon>Nitrospinales</taxon>
        <taxon>Nitrospinaceae</taxon>
        <taxon>Candidatus Nitronauta</taxon>
    </lineage>
</organism>
<feature type="transmembrane region" description="Helical" evidence="11">
    <location>
        <begin position="96"/>
        <end position="116"/>
    </location>
</feature>
<dbReference type="KEGG" id="nli:G3M70_17840"/>
<dbReference type="PANTHER" id="PTHR28259:SF1">
    <property type="entry name" value="FLUORIDE EXPORT PROTEIN 1-RELATED"/>
    <property type="match status" value="1"/>
</dbReference>
<evidence type="ECO:0000256" key="4">
    <source>
        <dbReference type="ARBA" id="ARBA00022692"/>
    </source>
</evidence>
<sequence length="123" mass="13290">MSVLLWVGAGGFLGAILRYLVSGWIQGSGTQFPFGTLSVNFLGSFLLGTLMFLSEFKGILSEEARLFLCIGMLGSFTTMSTFGYETFRLMDQGQWGLVSTNILGSVILAVLGVYLGRTLALQL</sequence>
<keyword evidence="7 11" id="KW-0472">Membrane</keyword>
<keyword evidence="4 11" id="KW-0812">Transmembrane</keyword>
<evidence type="ECO:0000256" key="11">
    <source>
        <dbReference type="HAMAP-Rule" id="MF_00454"/>
    </source>
</evidence>
<dbReference type="HAMAP" id="MF_00454">
    <property type="entry name" value="FluC"/>
    <property type="match status" value="1"/>
</dbReference>
<keyword evidence="11" id="KW-0813">Transport</keyword>
<evidence type="ECO:0000256" key="3">
    <source>
        <dbReference type="ARBA" id="ARBA00022519"/>
    </source>
</evidence>
<feature type="transmembrane region" description="Helical" evidence="11">
    <location>
        <begin position="66"/>
        <end position="84"/>
    </location>
</feature>
<dbReference type="AlphaFoldDB" id="A0A7T0G1Q1"/>
<gene>
    <name evidence="11 12" type="primary">crcB</name>
    <name evidence="11" type="synonym">fluC</name>
    <name evidence="12" type="ORF">G3M70_17840</name>
</gene>
<keyword evidence="5 11" id="KW-1133">Transmembrane helix</keyword>
<keyword evidence="6 11" id="KW-0406">Ion transport</keyword>
<comment type="function">
    <text evidence="11">Fluoride-specific ion channel. Important for reducing fluoride concentration in the cell, thus reducing its toxicity.</text>
</comment>
<comment type="subcellular location">
    <subcellularLocation>
        <location evidence="1 11">Cell membrane</location>
        <topology evidence="1 11">Multi-pass membrane protein</topology>
    </subcellularLocation>
</comment>
<comment type="activity regulation">
    <text evidence="11">Na(+) is not transported, but it plays an essential structural role and its presence is essential for fluoride channel function.</text>
</comment>
<name>A0A7T0G1Q1_9BACT</name>
<dbReference type="InterPro" id="IPR003691">
    <property type="entry name" value="FluC"/>
</dbReference>
<evidence type="ECO:0000256" key="5">
    <source>
        <dbReference type="ARBA" id="ARBA00022989"/>
    </source>
</evidence>
<evidence type="ECO:0000313" key="13">
    <source>
        <dbReference type="Proteomes" id="UP000594688"/>
    </source>
</evidence>
<evidence type="ECO:0000313" key="12">
    <source>
        <dbReference type="EMBL" id="QPJ63630.1"/>
    </source>
</evidence>
<feature type="binding site" evidence="11">
    <location>
        <position position="77"/>
    </location>
    <ligand>
        <name>Na(+)</name>
        <dbReference type="ChEBI" id="CHEBI:29101"/>
        <note>structural</note>
    </ligand>
</feature>
<dbReference type="GO" id="GO:0140114">
    <property type="term" value="P:cellular detoxification of fluoride"/>
    <property type="evidence" value="ECO:0007669"/>
    <property type="project" value="UniProtKB-UniRule"/>
</dbReference>
<keyword evidence="3" id="KW-0997">Cell inner membrane</keyword>
<comment type="catalytic activity">
    <reaction evidence="10">
        <text>fluoride(in) = fluoride(out)</text>
        <dbReference type="Rhea" id="RHEA:76159"/>
        <dbReference type="ChEBI" id="CHEBI:17051"/>
    </reaction>
    <physiologicalReaction direction="left-to-right" evidence="10">
        <dbReference type="Rhea" id="RHEA:76160"/>
    </physiologicalReaction>
</comment>
<dbReference type="Proteomes" id="UP000594688">
    <property type="component" value="Chromosome"/>
</dbReference>
<keyword evidence="11" id="KW-0479">Metal-binding</keyword>
<evidence type="ECO:0000256" key="7">
    <source>
        <dbReference type="ARBA" id="ARBA00023136"/>
    </source>
</evidence>
<evidence type="ECO:0000256" key="1">
    <source>
        <dbReference type="ARBA" id="ARBA00004651"/>
    </source>
</evidence>
<comment type="similarity">
    <text evidence="9 11">Belongs to the fluoride channel Fluc/FEX (TC 1.A.43) family.</text>
</comment>
<dbReference type="GO" id="GO:0062054">
    <property type="term" value="F:fluoride channel activity"/>
    <property type="evidence" value="ECO:0007669"/>
    <property type="project" value="UniProtKB-UniRule"/>
</dbReference>
<protein>
    <recommendedName>
        <fullName evidence="11">Fluoride-specific ion channel FluC</fullName>
    </recommendedName>
</protein>
<feature type="binding site" evidence="11">
    <location>
        <position position="74"/>
    </location>
    <ligand>
        <name>Na(+)</name>
        <dbReference type="ChEBI" id="CHEBI:29101"/>
        <note>structural</note>
    </ligand>
</feature>
<keyword evidence="11" id="KW-0915">Sodium</keyword>
<evidence type="ECO:0000256" key="8">
    <source>
        <dbReference type="ARBA" id="ARBA00023303"/>
    </source>
</evidence>
<dbReference type="GO" id="GO:0046872">
    <property type="term" value="F:metal ion binding"/>
    <property type="evidence" value="ECO:0007669"/>
    <property type="project" value="UniProtKB-KW"/>
</dbReference>